<dbReference type="Proteomes" id="UP000239576">
    <property type="component" value="Unassembled WGS sequence"/>
</dbReference>
<proteinExistence type="predicted"/>
<dbReference type="AlphaFoldDB" id="A0A2T1DWK0"/>
<dbReference type="InterPro" id="IPR021228">
    <property type="entry name" value="BrxD"/>
</dbReference>
<evidence type="ECO:0000313" key="2">
    <source>
        <dbReference type="Proteomes" id="UP000239576"/>
    </source>
</evidence>
<accession>A0A2T1DWK0</accession>
<dbReference type="SUPFAM" id="SSF52540">
    <property type="entry name" value="P-loop containing nucleoside triphosphate hydrolases"/>
    <property type="match status" value="1"/>
</dbReference>
<name>A0A2T1DWK0_9CYAN</name>
<dbReference type="OrthoDB" id="9772976at2"/>
<dbReference type="Pfam" id="PF10923">
    <property type="entry name" value="BrxC_BrxD"/>
    <property type="match status" value="1"/>
</dbReference>
<reference evidence="1 2" key="2">
    <citation type="submission" date="2018-03" db="EMBL/GenBank/DDBJ databases">
        <title>The ancient ancestry and fast evolution of plastids.</title>
        <authorList>
            <person name="Moore K.R."/>
            <person name="Magnabosco C."/>
            <person name="Momper L."/>
            <person name="Gold D.A."/>
            <person name="Bosak T."/>
            <person name="Fournier G.P."/>
        </authorList>
    </citation>
    <scope>NUCLEOTIDE SEQUENCE [LARGE SCALE GENOMIC DNA]</scope>
    <source>
        <strain evidence="1 2">ULC18</strain>
    </source>
</reference>
<protein>
    <submittedName>
        <fullName evidence="1">Biotin carboxylase</fullName>
    </submittedName>
</protein>
<reference evidence="2" key="1">
    <citation type="submission" date="2018-02" db="EMBL/GenBank/DDBJ databases">
        <authorList>
            <person name="Moore K."/>
            <person name="Momper L."/>
        </authorList>
    </citation>
    <scope>NUCLEOTIDE SEQUENCE [LARGE SCALE GENOMIC DNA]</scope>
    <source>
        <strain evidence="2">ULC18</strain>
    </source>
</reference>
<sequence>MSPSKLSKRVSTALINALSAGVVPRVGLEHIAVGREREVLALMQDLDNIAEGGAAFRFVVGRYGAGKSFTLQLLRNYAMEQGFVVADADLTPERRLAGSSGSSVATYRELMHNLATKSRPDGGALTIILERWIAGIQTQVAQETGKKPNDDGFDGQVEAKIREVVKDVADLVNGFEFANVIITYWSGYRTDDDSKKTAALRWLRGEFATKTEARAALGVRVIIDDDTWYDYIKLFARFVADIGYKGLLIFLDEAIHLYKINTTIARQNNYDKLLAMFNDAMQGRVSHLGTIIGGTPQLLEDPRRGLYSDPAWQRRTAKSRFVNVSAEDVSGPAIWLEPLSKEDILGLLQRLSEIHATHHNGKQRLTERELQDFLGAVTSRVGAEALLTPGEVVRDFMGVLSVLQQNPKMTLSQVMQSSTFQPSKAHKDESIDETSEFAEFTV</sequence>
<keyword evidence="2" id="KW-1185">Reference proteome</keyword>
<dbReference type="RefSeq" id="WP_106259678.1">
    <property type="nucleotide sequence ID" value="NZ_CAWNSW010000111.1"/>
</dbReference>
<dbReference type="InterPro" id="IPR027417">
    <property type="entry name" value="P-loop_NTPase"/>
</dbReference>
<gene>
    <name evidence="1" type="ORF">C7B82_25690</name>
</gene>
<evidence type="ECO:0000313" key="1">
    <source>
        <dbReference type="EMBL" id="PSB24865.1"/>
    </source>
</evidence>
<organism evidence="1 2">
    <name type="scientific">Stenomitos frigidus ULC18</name>
    <dbReference type="NCBI Taxonomy" id="2107698"/>
    <lineage>
        <taxon>Bacteria</taxon>
        <taxon>Bacillati</taxon>
        <taxon>Cyanobacteriota</taxon>
        <taxon>Cyanophyceae</taxon>
        <taxon>Leptolyngbyales</taxon>
        <taxon>Leptolyngbyaceae</taxon>
        <taxon>Stenomitos</taxon>
    </lineage>
</organism>
<comment type="caution">
    <text evidence="1">The sequence shown here is derived from an EMBL/GenBank/DDBJ whole genome shotgun (WGS) entry which is preliminary data.</text>
</comment>
<dbReference type="EMBL" id="PVWK01000140">
    <property type="protein sequence ID" value="PSB24865.1"/>
    <property type="molecule type" value="Genomic_DNA"/>
</dbReference>